<sequence length="739" mass="79020">MDSTRRSFIRGIASAGASTVAAVALERTGYLDTATALANTAEPSDFSAFRAIAASSADAFEVPEGYAAKVIIGYGDQFANEDGTVLTYGFNNDFLAYFPLNGSDEGLLFINHEYPAPFFQHGVTAAASKTAAQVALEQESVGNSILHVKRGADGAWAVVSPSRYNRRITGAGPVHRFTGPLADNPAYPGIGETAAGSLANCSGGITPWGTALSCEENYQDYIGYGWTAARTGTPDYINGNGSDATTQPAKYGWVVEHDPYDPSFVGRKHTAPGRFRHENTAFRALANKPFVLYMGDDIANGGVYKFVSELPYRPGRREENLRILSSGKLYIAHWDPQSRRTFDAPGGTLTSPTSGTGYWREVAESELVDTNARIAANVGAAEFQLHYATNRPEDVEVDEDGTVYVALTNNSTANDTHGSIRRLREAANDPTSVGQSAQFTWEDYAPGGPSGRADEGEQGFSSPDNLVFDKAGNLWVVTDISSSVLNNPANPNAYHRNNAVFMLPRSGPNAGVAFRFANMPVEAEATGPYFTPDEQTLFINVQHPGEETPNKGGVYGNPQTYTSYWPKGSKTTGQNPSAPIPSLVAITKLPDVEPDPDGDGGTPPPSNVIPAPPTGTPAPGKDGTPARLSFVSAARQNLASLTGGGLDFKLRIDEPATLTVTLYGQLTTRTGRRGKPRRLARVTQRVNVSGDVTVRLRPAATLRVLLRRERVVPATLAVTATDAAGNKATRTKRLSFRRS</sequence>
<name>A0A660L2M5_9ACTN</name>
<organism evidence="2 3">
    <name type="scientific">Solirubrobacter pauli</name>
    <dbReference type="NCBI Taxonomy" id="166793"/>
    <lineage>
        <taxon>Bacteria</taxon>
        <taxon>Bacillati</taxon>
        <taxon>Actinomycetota</taxon>
        <taxon>Thermoleophilia</taxon>
        <taxon>Solirubrobacterales</taxon>
        <taxon>Solirubrobacteraceae</taxon>
        <taxon>Solirubrobacter</taxon>
    </lineage>
</organism>
<dbReference type="OrthoDB" id="9801383at2"/>
<dbReference type="InterPro" id="IPR008557">
    <property type="entry name" value="PhoX"/>
</dbReference>
<dbReference type="PANTHER" id="PTHR35399">
    <property type="entry name" value="SLR8030 PROTEIN"/>
    <property type="match status" value="1"/>
</dbReference>
<evidence type="ECO:0000256" key="1">
    <source>
        <dbReference type="SAM" id="MobiDB-lite"/>
    </source>
</evidence>
<feature type="region of interest" description="Disordered" evidence="1">
    <location>
        <begin position="589"/>
        <end position="625"/>
    </location>
</feature>
<feature type="compositionally biased region" description="Polar residues" evidence="1">
    <location>
        <begin position="429"/>
        <end position="439"/>
    </location>
</feature>
<dbReference type="Pfam" id="PF05787">
    <property type="entry name" value="PhoX"/>
    <property type="match status" value="1"/>
</dbReference>
<dbReference type="PROSITE" id="PS51318">
    <property type="entry name" value="TAT"/>
    <property type="match status" value="1"/>
</dbReference>
<dbReference type="RefSeq" id="WP_121255512.1">
    <property type="nucleotide sequence ID" value="NZ_RBIL01000002.1"/>
</dbReference>
<dbReference type="AlphaFoldDB" id="A0A660L2M5"/>
<dbReference type="Proteomes" id="UP000278962">
    <property type="component" value="Unassembled WGS sequence"/>
</dbReference>
<evidence type="ECO:0008006" key="4">
    <source>
        <dbReference type="Google" id="ProtNLM"/>
    </source>
</evidence>
<dbReference type="PANTHER" id="PTHR35399:SF2">
    <property type="entry name" value="DUF839 DOMAIN-CONTAINING PROTEIN"/>
    <property type="match status" value="1"/>
</dbReference>
<accession>A0A660L2M5</accession>
<dbReference type="Gene3D" id="2.120.10.30">
    <property type="entry name" value="TolB, C-terminal domain"/>
    <property type="match status" value="1"/>
</dbReference>
<keyword evidence="3" id="KW-1185">Reference proteome</keyword>
<evidence type="ECO:0000313" key="3">
    <source>
        <dbReference type="Proteomes" id="UP000278962"/>
    </source>
</evidence>
<protein>
    <recommendedName>
        <fullName evidence="4">Secreted PhoX family phosphatase</fullName>
    </recommendedName>
</protein>
<dbReference type="SUPFAM" id="SSF63829">
    <property type="entry name" value="Calcium-dependent phosphotriesterase"/>
    <property type="match status" value="1"/>
</dbReference>
<evidence type="ECO:0000313" key="2">
    <source>
        <dbReference type="EMBL" id="RKQ87179.1"/>
    </source>
</evidence>
<dbReference type="InterPro" id="IPR006311">
    <property type="entry name" value="TAT_signal"/>
</dbReference>
<dbReference type="InterPro" id="IPR011042">
    <property type="entry name" value="6-blade_b-propeller_TolB-like"/>
</dbReference>
<feature type="compositionally biased region" description="Pro residues" evidence="1">
    <location>
        <begin position="602"/>
        <end position="616"/>
    </location>
</feature>
<dbReference type="EMBL" id="RBIL01000002">
    <property type="protein sequence ID" value="RKQ87179.1"/>
    <property type="molecule type" value="Genomic_DNA"/>
</dbReference>
<comment type="caution">
    <text evidence="2">The sequence shown here is derived from an EMBL/GenBank/DDBJ whole genome shotgun (WGS) entry which is preliminary data.</text>
</comment>
<feature type="region of interest" description="Disordered" evidence="1">
    <location>
        <begin position="427"/>
        <end position="464"/>
    </location>
</feature>
<reference evidence="2 3" key="1">
    <citation type="submission" date="2018-10" db="EMBL/GenBank/DDBJ databases">
        <title>Genomic Encyclopedia of Archaeal and Bacterial Type Strains, Phase II (KMG-II): from individual species to whole genera.</title>
        <authorList>
            <person name="Goeker M."/>
        </authorList>
    </citation>
    <scope>NUCLEOTIDE SEQUENCE [LARGE SCALE GENOMIC DNA]</scope>
    <source>
        <strain evidence="2 3">DSM 14954</strain>
    </source>
</reference>
<gene>
    <name evidence="2" type="ORF">C8N24_5199</name>
</gene>
<proteinExistence type="predicted"/>